<keyword evidence="1" id="KW-0472">Membrane</keyword>
<keyword evidence="3" id="KW-1185">Reference proteome</keyword>
<feature type="transmembrane region" description="Helical" evidence="1">
    <location>
        <begin position="26"/>
        <end position="44"/>
    </location>
</feature>
<accession>A0ABX1F4E0</accession>
<keyword evidence="1" id="KW-0812">Transmembrane</keyword>
<evidence type="ECO:0000313" key="2">
    <source>
        <dbReference type="EMBL" id="NKE47216.1"/>
    </source>
</evidence>
<evidence type="ECO:0000313" key="3">
    <source>
        <dbReference type="Proteomes" id="UP000765160"/>
    </source>
</evidence>
<keyword evidence="1" id="KW-1133">Transmembrane helix</keyword>
<dbReference type="RefSeq" id="WP_168052323.1">
    <property type="nucleotide sequence ID" value="NZ_JAATJR010000006.1"/>
</dbReference>
<evidence type="ECO:0000256" key="1">
    <source>
        <dbReference type="SAM" id="Phobius"/>
    </source>
</evidence>
<dbReference type="Proteomes" id="UP000765160">
    <property type="component" value="Unassembled WGS sequence"/>
</dbReference>
<organism evidence="2 3">
    <name type="scientific">Falsiroseomonas frigidaquae</name>
    <dbReference type="NCBI Taxonomy" id="487318"/>
    <lineage>
        <taxon>Bacteria</taxon>
        <taxon>Pseudomonadati</taxon>
        <taxon>Pseudomonadota</taxon>
        <taxon>Alphaproteobacteria</taxon>
        <taxon>Acetobacterales</taxon>
        <taxon>Roseomonadaceae</taxon>
        <taxon>Falsiroseomonas</taxon>
    </lineage>
</organism>
<protein>
    <submittedName>
        <fullName evidence="2">Uncharacterized protein</fullName>
    </submittedName>
</protein>
<reference evidence="2 3" key="1">
    <citation type="submission" date="2020-03" db="EMBL/GenBank/DDBJ databases">
        <title>Roseomonas selenitidurans sp. nov. isolated from soil.</title>
        <authorList>
            <person name="Liu H."/>
        </authorList>
    </citation>
    <scope>NUCLEOTIDE SEQUENCE [LARGE SCALE GENOMIC DNA]</scope>
    <source>
        <strain evidence="2 3">JCM 15073</strain>
    </source>
</reference>
<gene>
    <name evidence="2" type="ORF">HB662_20730</name>
</gene>
<comment type="caution">
    <text evidence="2">The sequence shown here is derived from an EMBL/GenBank/DDBJ whole genome shotgun (WGS) entry which is preliminary data.</text>
</comment>
<dbReference type="EMBL" id="JAAVTX010000006">
    <property type="protein sequence ID" value="NKE47216.1"/>
    <property type="molecule type" value="Genomic_DNA"/>
</dbReference>
<sequence length="45" mass="5030">MAKTPRLKTTPRILLPTLPAPARRVAGFWLLTLSLWLASAIALFR</sequence>
<name>A0ABX1F4E0_9PROT</name>
<proteinExistence type="predicted"/>